<evidence type="ECO:0000313" key="1">
    <source>
        <dbReference type="EMBL" id="CAD8129653.1"/>
    </source>
</evidence>
<sequence>MLFCQGQESSKLVLIGLEIMETLIKSSKQHLRHKVEPLVRLINQEISQFEKKKNQCKGIKIYILLENLLDSQLHMFIPFMCKLLSKEVSSVLLEVRKDIINLFVSLSRKCPTTVQYLSLIVNSLLNLVELSAKTQQQLEMHQTALNCLVNLILQHKNLMLVYLPMIHLQVQKYKIHHQQYQKLIEIFLMYGNLEDLNNLLDEDYKAIEQLFHLDCFILFN</sequence>
<protein>
    <submittedName>
        <fullName evidence="1">Uncharacterized protein</fullName>
    </submittedName>
</protein>
<evidence type="ECO:0000313" key="2">
    <source>
        <dbReference type="Proteomes" id="UP000692954"/>
    </source>
</evidence>
<keyword evidence="2" id="KW-1185">Reference proteome</keyword>
<dbReference type="Proteomes" id="UP000692954">
    <property type="component" value="Unassembled WGS sequence"/>
</dbReference>
<name>A0A8S1RQP3_9CILI</name>
<dbReference type="EMBL" id="CAJJDN010000236">
    <property type="protein sequence ID" value="CAD8129653.1"/>
    <property type="molecule type" value="Genomic_DNA"/>
</dbReference>
<comment type="caution">
    <text evidence="1">The sequence shown here is derived from an EMBL/GenBank/DDBJ whole genome shotgun (WGS) entry which is preliminary data.</text>
</comment>
<gene>
    <name evidence="1" type="ORF">PSON_ATCC_30995.1.T2360017</name>
</gene>
<dbReference type="AlphaFoldDB" id="A0A8S1RQP3"/>
<reference evidence="1" key="1">
    <citation type="submission" date="2021-01" db="EMBL/GenBank/DDBJ databases">
        <authorList>
            <consortium name="Genoscope - CEA"/>
            <person name="William W."/>
        </authorList>
    </citation>
    <scope>NUCLEOTIDE SEQUENCE</scope>
</reference>
<proteinExistence type="predicted"/>
<accession>A0A8S1RQP3</accession>
<organism evidence="1 2">
    <name type="scientific">Paramecium sonneborni</name>
    <dbReference type="NCBI Taxonomy" id="65129"/>
    <lineage>
        <taxon>Eukaryota</taxon>
        <taxon>Sar</taxon>
        <taxon>Alveolata</taxon>
        <taxon>Ciliophora</taxon>
        <taxon>Intramacronucleata</taxon>
        <taxon>Oligohymenophorea</taxon>
        <taxon>Peniculida</taxon>
        <taxon>Parameciidae</taxon>
        <taxon>Paramecium</taxon>
    </lineage>
</organism>